<protein>
    <recommendedName>
        <fullName evidence="4">CCHC-type domain-containing protein</fullName>
    </recommendedName>
</protein>
<keyword evidence="2" id="KW-0479">Metal-binding</keyword>
<dbReference type="InParanoid" id="A0A409XFC7"/>
<dbReference type="PROSITE" id="PS50158">
    <property type="entry name" value="ZF_CCHC"/>
    <property type="match status" value="1"/>
</dbReference>
<feature type="region of interest" description="Disordered" evidence="3">
    <location>
        <begin position="1"/>
        <end position="21"/>
    </location>
</feature>
<feature type="non-terminal residue" evidence="5">
    <location>
        <position position="719"/>
    </location>
</feature>
<dbReference type="EMBL" id="NHYD01001860">
    <property type="protein sequence ID" value="PPQ89489.1"/>
    <property type="molecule type" value="Genomic_DNA"/>
</dbReference>
<dbReference type="OrthoDB" id="5535068at2759"/>
<dbReference type="STRING" id="93625.A0A409XFC7"/>
<accession>A0A409XFC7</accession>
<dbReference type="InterPro" id="IPR001878">
    <property type="entry name" value="Znf_CCHC"/>
</dbReference>
<dbReference type="GO" id="GO:0008270">
    <property type="term" value="F:zinc ion binding"/>
    <property type="evidence" value="ECO:0007669"/>
    <property type="project" value="UniProtKB-KW"/>
</dbReference>
<dbReference type="GO" id="GO:0006397">
    <property type="term" value="P:mRNA processing"/>
    <property type="evidence" value="ECO:0007669"/>
    <property type="project" value="UniProtKB-KW"/>
</dbReference>
<evidence type="ECO:0000313" key="6">
    <source>
        <dbReference type="Proteomes" id="UP000283269"/>
    </source>
</evidence>
<gene>
    <name evidence="5" type="ORF">CVT25_012252</name>
</gene>
<evidence type="ECO:0000256" key="1">
    <source>
        <dbReference type="ARBA" id="ARBA00022664"/>
    </source>
</evidence>
<reference evidence="5 6" key="1">
    <citation type="journal article" date="2018" name="Evol. Lett.">
        <title>Horizontal gene cluster transfer increased hallucinogenic mushroom diversity.</title>
        <authorList>
            <person name="Reynolds H.T."/>
            <person name="Vijayakumar V."/>
            <person name="Gluck-Thaler E."/>
            <person name="Korotkin H.B."/>
            <person name="Matheny P.B."/>
            <person name="Slot J.C."/>
        </authorList>
    </citation>
    <scope>NUCLEOTIDE SEQUENCE [LARGE SCALE GENOMIC DNA]</scope>
    <source>
        <strain evidence="5 6">2631</strain>
    </source>
</reference>
<keyword evidence="1" id="KW-0507">mRNA processing</keyword>
<sequence>MTNPSDSATPAPVLTPAPLPTMGTTIIQRTPVDMPVPTATGAPKFSGSYTEVKNFLDQCDRLFLQYSVTTDDEKVRYMYLCCNCQSRKIVEGLSDYHTKEWNGLKAQMLAIFDHDRNTQKFTLTTELIYKRDRFDMGVFDNPSAQPYASLLPSNDIKEENSSLLDEIKRYIQAIIPSNGAHNVSDDHAVRPPEETRRIFKDLEKEEIKAHQADEVENLIKEMTKLTISEPNYAVYYFRAVKLEPSLAGMLVAPAIMNATVPQQPKQPSSFAPPPPQQTQYMQHARTSLADMTCYGCNQQGHGMNTCPGLADLASKKVITRDSSNRIVFADGSRIFRVMGESIIQAVQRQRPAPAPIATSNLAICDPYYVEEKYNANIFEEDDEDDIGSYLGDSDYILAGPSNRIVPERKIRTARKQVFDGVIVPEPAYIKAKRLEAKGKMKEKENTVPFISILKRPTAPEKPEIPNSSTPVLINPPVAPPVNQTVNQPVTVKETPSVKQPIAPPVINPIVPALPQTSRPHVSFDPSDDDQIMEDATIKPNKDKSPAKPRVPAQKWIAEVSRGVDPMAIAQRCLNRSADVTLGELMGVSKDVKNCIGSLIKAKTISVEEFRSKFASYDPNINIYTAFTNIEPELPPDAIPLNVGSVQTWANCFVSDRVKFDVLVGRPWTRDNFVDVLERPEGTLLSFYDPGDETHVRKFLALPDSHPNSMAFITEETPST</sequence>
<proteinExistence type="predicted"/>
<dbReference type="InterPro" id="IPR036875">
    <property type="entry name" value="Znf_CCHC_sf"/>
</dbReference>
<keyword evidence="2" id="KW-0862">Zinc</keyword>
<comment type="caution">
    <text evidence="5">The sequence shown here is derived from an EMBL/GenBank/DDBJ whole genome shotgun (WGS) entry which is preliminary data.</text>
</comment>
<dbReference type="AlphaFoldDB" id="A0A409XFC7"/>
<keyword evidence="2" id="KW-0863">Zinc-finger</keyword>
<evidence type="ECO:0000256" key="2">
    <source>
        <dbReference type="PROSITE-ProRule" id="PRU00047"/>
    </source>
</evidence>
<name>A0A409XFC7_PSICY</name>
<dbReference type="SUPFAM" id="SSF57756">
    <property type="entry name" value="Retrovirus zinc finger-like domains"/>
    <property type="match status" value="1"/>
</dbReference>
<keyword evidence="6" id="KW-1185">Reference proteome</keyword>
<evidence type="ECO:0000259" key="4">
    <source>
        <dbReference type="PROSITE" id="PS50158"/>
    </source>
</evidence>
<evidence type="ECO:0000313" key="5">
    <source>
        <dbReference type="EMBL" id="PPQ89489.1"/>
    </source>
</evidence>
<evidence type="ECO:0000256" key="3">
    <source>
        <dbReference type="SAM" id="MobiDB-lite"/>
    </source>
</evidence>
<organism evidence="5 6">
    <name type="scientific">Psilocybe cyanescens</name>
    <dbReference type="NCBI Taxonomy" id="93625"/>
    <lineage>
        <taxon>Eukaryota</taxon>
        <taxon>Fungi</taxon>
        <taxon>Dikarya</taxon>
        <taxon>Basidiomycota</taxon>
        <taxon>Agaricomycotina</taxon>
        <taxon>Agaricomycetes</taxon>
        <taxon>Agaricomycetidae</taxon>
        <taxon>Agaricales</taxon>
        <taxon>Agaricineae</taxon>
        <taxon>Strophariaceae</taxon>
        <taxon>Psilocybe</taxon>
    </lineage>
</organism>
<feature type="domain" description="CCHC-type" evidence="4">
    <location>
        <begin position="293"/>
        <end position="307"/>
    </location>
</feature>
<dbReference type="GO" id="GO:0003676">
    <property type="term" value="F:nucleic acid binding"/>
    <property type="evidence" value="ECO:0007669"/>
    <property type="project" value="InterPro"/>
</dbReference>
<dbReference type="Proteomes" id="UP000283269">
    <property type="component" value="Unassembled WGS sequence"/>
</dbReference>